<dbReference type="InterPro" id="IPR050428">
    <property type="entry name" value="TCS_sensor_his_kinase"/>
</dbReference>
<evidence type="ECO:0000256" key="4">
    <source>
        <dbReference type="ARBA" id="ARBA00022553"/>
    </source>
</evidence>
<dbReference type="SUPFAM" id="SSF47384">
    <property type="entry name" value="Homodimeric domain of signal transducing histidine kinase"/>
    <property type="match status" value="1"/>
</dbReference>
<dbReference type="InterPro" id="IPR036097">
    <property type="entry name" value="HisK_dim/P_sf"/>
</dbReference>
<evidence type="ECO:0000256" key="10">
    <source>
        <dbReference type="ARBA" id="ARBA00023136"/>
    </source>
</evidence>
<dbReference type="InterPro" id="IPR004358">
    <property type="entry name" value="Sig_transdc_His_kin-like_C"/>
</dbReference>
<feature type="transmembrane region" description="Helical" evidence="12">
    <location>
        <begin position="52"/>
        <end position="72"/>
    </location>
</feature>
<evidence type="ECO:0000259" key="13">
    <source>
        <dbReference type="PROSITE" id="PS50109"/>
    </source>
</evidence>
<evidence type="ECO:0000256" key="1">
    <source>
        <dbReference type="ARBA" id="ARBA00000085"/>
    </source>
</evidence>
<dbReference type="SMART" id="SM00387">
    <property type="entry name" value="HATPase_c"/>
    <property type="match status" value="1"/>
</dbReference>
<dbReference type="InterPro" id="IPR003594">
    <property type="entry name" value="HATPase_dom"/>
</dbReference>
<feature type="domain" description="HAMP" evidence="14">
    <location>
        <begin position="225"/>
        <end position="276"/>
    </location>
</feature>
<evidence type="ECO:0000256" key="9">
    <source>
        <dbReference type="ARBA" id="ARBA00023012"/>
    </source>
</evidence>
<evidence type="ECO:0000313" key="15">
    <source>
        <dbReference type="EMBL" id="MBB3195557.1"/>
    </source>
</evidence>
<keyword evidence="10 12" id="KW-0472">Membrane</keyword>
<evidence type="ECO:0000256" key="11">
    <source>
        <dbReference type="SAM" id="MobiDB-lite"/>
    </source>
</evidence>
<organism evidence="15 16">
    <name type="scientific">Roseateles terrae</name>
    <dbReference type="NCBI Taxonomy" id="431060"/>
    <lineage>
        <taxon>Bacteria</taxon>
        <taxon>Pseudomonadati</taxon>
        <taxon>Pseudomonadota</taxon>
        <taxon>Betaproteobacteria</taxon>
        <taxon>Burkholderiales</taxon>
        <taxon>Sphaerotilaceae</taxon>
        <taxon>Roseateles</taxon>
    </lineage>
</organism>
<name>A0ABR6GTX6_9BURK</name>
<feature type="domain" description="Histidine kinase" evidence="13">
    <location>
        <begin position="284"/>
        <end position="495"/>
    </location>
</feature>
<protein>
    <recommendedName>
        <fullName evidence="3">histidine kinase</fullName>
        <ecNumber evidence="3">2.7.13.3</ecNumber>
    </recommendedName>
</protein>
<evidence type="ECO:0000256" key="5">
    <source>
        <dbReference type="ARBA" id="ARBA00022679"/>
    </source>
</evidence>
<feature type="region of interest" description="Disordered" evidence="11">
    <location>
        <begin position="1"/>
        <end position="43"/>
    </location>
</feature>
<dbReference type="RefSeq" id="WP_088451769.1">
    <property type="nucleotide sequence ID" value="NZ_JACHXO010000005.1"/>
</dbReference>
<feature type="transmembrane region" description="Helical" evidence="12">
    <location>
        <begin position="201"/>
        <end position="223"/>
    </location>
</feature>
<dbReference type="PANTHER" id="PTHR45436:SF1">
    <property type="entry name" value="SENSOR PROTEIN QSEC"/>
    <property type="match status" value="1"/>
</dbReference>
<dbReference type="GO" id="GO:0004673">
    <property type="term" value="F:protein histidine kinase activity"/>
    <property type="evidence" value="ECO:0007669"/>
    <property type="project" value="UniProtKB-EC"/>
</dbReference>
<gene>
    <name evidence="15" type="ORF">FHS28_002963</name>
</gene>
<comment type="caution">
    <text evidence="15">The sequence shown here is derived from an EMBL/GenBank/DDBJ whole genome shotgun (WGS) entry which is preliminary data.</text>
</comment>
<keyword evidence="4" id="KW-0597">Phosphoprotein</keyword>
<dbReference type="SUPFAM" id="SSF55874">
    <property type="entry name" value="ATPase domain of HSP90 chaperone/DNA topoisomerase II/histidine kinase"/>
    <property type="match status" value="1"/>
</dbReference>
<comment type="catalytic activity">
    <reaction evidence="1">
        <text>ATP + protein L-histidine = ADP + protein N-phospho-L-histidine.</text>
        <dbReference type="EC" id="2.7.13.3"/>
    </reaction>
</comment>
<dbReference type="Pfam" id="PF00512">
    <property type="entry name" value="HisKA"/>
    <property type="match status" value="1"/>
</dbReference>
<reference evidence="15 16" key="1">
    <citation type="submission" date="2020-08" db="EMBL/GenBank/DDBJ databases">
        <title>Genomic Encyclopedia of Type Strains, Phase III (KMG-III): the genomes of soil and plant-associated and newly described type strains.</title>
        <authorList>
            <person name="Whitman W."/>
        </authorList>
    </citation>
    <scope>NUCLEOTIDE SEQUENCE [LARGE SCALE GENOMIC DNA]</scope>
    <source>
        <strain evidence="15 16">CECT 7247</strain>
    </source>
</reference>
<dbReference type="CDD" id="cd00075">
    <property type="entry name" value="HATPase"/>
    <property type="match status" value="1"/>
</dbReference>
<dbReference type="PROSITE" id="PS50885">
    <property type="entry name" value="HAMP"/>
    <property type="match status" value="1"/>
</dbReference>
<accession>A0ABR6GTX6</accession>
<dbReference type="PRINTS" id="PR00344">
    <property type="entry name" value="BCTRLSENSOR"/>
</dbReference>
<evidence type="ECO:0000313" key="16">
    <source>
        <dbReference type="Proteomes" id="UP000574369"/>
    </source>
</evidence>
<evidence type="ECO:0000259" key="14">
    <source>
        <dbReference type="PROSITE" id="PS50885"/>
    </source>
</evidence>
<evidence type="ECO:0000256" key="3">
    <source>
        <dbReference type="ARBA" id="ARBA00012438"/>
    </source>
</evidence>
<dbReference type="Pfam" id="PF08521">
    <property type="entry name" value="2CSK_N"/>
    <property type="match status" value="1"/>
</dbReference>
<keyword evidence="7 15" id="KW-0418">Kinase</keyword>
<dbReference type="SMART" id="SM00388">
    <property type="entry name" value="HisKA"/>
    <property type="match status" value="1"/>
</dbReference>
<evidence type="ECO:0000256" key="7">
    <source>
        <dbReference type="ARBA" id="ARBA00022777"/>
    </source>
</evidence>
<sequence>MTDRSLPPSPPQAPMPTPPLQPAPLQPAPPQPSPSEGASPERGSRLSLKQRLLLWLMVPVLVAVPVAGVVLYRVMHDTAISWLDQSLGDTALAVASLIHDRDGQIYVDVSDPTDSALRFDRTDSVYYLVLDPDGRVLHGDASLKALKLPHRAAGEWYFTISTLNGEALRVAVLGSACRFAQSCQIVVAETLHKRDALQRQLLAVVSLLIGGMAVLLAAAGWWATHQGLRPLARLSAELERRDLARLEPLAAEVPGELRPLIAAFNRLFERLRRASSAQQDFLANAAHQLRTPLTSLRTEIDLALLEPHDPQVEPLLKRLQKSVDRSARLAQQMLSIARAEAETQQREVPLDLRDIAAQVAEDWVPRTLETGMDLGFELSDAPVLGQGFLLRELLENLLHNSLNYAGTDARITVRTGSRDAWAFLEVEDNGPGIPPEDRARAVQRFQRGSEAKATGSGLGLAIAVDIAQRHGGRLELLDATSGQGLRVRLSVPQRRVADA</sequence>
<evidence type="ECO:0000256" key="6">
    <source>
        <dbReference type="ARBA" id="ARBA00022692"/>
    </source>
</evidence>
<keyword evidence="9" id="KW-0902">Two-component regulatory system</keyword>
<keyword evidence="6 12" id="KW-0812">Transmembrane</keyword>
<dbReference type="CDD" id="cd00082">
    <property type="entry name" value="HisKA"/>
    <property type="match status" value="1"/>
</dbReference>
<evidence type="ECO:0000256" key="12">
    <source>
        <dbReference type="SAM" id="Phobius"/>
    </source>
</evidence>
<dbReference type="EMBL" id="JACHXO010000005">
    <property type="protein sequence ID" value="MBB3195557.1"/>
    <property type="molecule type" value="Genomic_DNA"/>
</dbReference>
<dbReference type="Pfam" id="PF02518">
    <property type="entry name" value="HATPase_c"/>
    <property type="match status" value="1"/>
</dbReference>
<evidence type="ECO:0000256" key="8">
    <source>
        <dbReference type="ARBA" id="ARBA00022989"/>
    </source>
</evidence>
<dbReference type="EC" id="2.7.13.3" evidence="3"/>
<dbReference type="Proteomes" id="UP000574369">
    <property type="component" value="Unassembled WGS sequence"/>
</dbReference>
<dbReference type="InterPro" id="IPR013727">
    <property type="entry name" value="2CSK_N"/>
</dbReference>
<dbReference type="InterPro" id="IPR036890">
    <property type="entry name" value="HATPase_C_sf"/>
</dbReference>
<feature type="compositionally biased region" description="Pro residues" evidence="11">
    <location>
        <begin position="7"/>
        <end position="33"/>
    </location>
</feature>
<comment type="subcellular location">
    <subcellularLocation>
        <location evidence="2">Membrane</location>
    </subcellularLocation>
</comment>
<keyword evidence="5 15" id="KW-0808">Transferase</keyword>
<keyword evidence="8 12" id="KW-1133">Transmembrane helix</keyword>
<evidence type="ECO:0000256" key="2">
    <source>
        <dbReference type="ARBA" id="ARBA00004370"/>
    </source>
</evidence>
<dbReference type="InterPro" id="IPR003660">
    <property type="entry name" value="HAMP_dom"/>
</dbReference>
<keyword evidence="16" id="KW-1185">Reference proteome</keyword>
<dbReference type="Gene3D" id="1.10.287.130">
    <property type="match status" value="1"/>
</dbReference>
<dbReference type="Gene3D" id="3.30.565.10">
    <property type="entry name" value="Histidine kinase-like ATPase, C-terminal domain"/>
    <property type="match status" value="1"/>
</dbReference>
<proteinExistence type="predicted"/>
<dbReference type="PROSITE" id="PS50109">
    <property type="entry name" value="HIS_KIN"/>
    <property type="match status" value="1"/>
</dbReference>
<dbReference type="InterPro" id="IPR005467">
    <property type="entry name" value="His_kinase_dom"/>
</dbReference>
<dbReference type="PANTHER" id="PTHR45436">
    <property type="entry name" value="SENSOR HISTIDINE KINASE YKOH"/>
    <property type="match status" value="1"/>
</dbReference>
<dbReference type="InterPro" id="IPR003661">
    <property type="entry name" value="HisK_dim/P_dom"/>
</dbReference>